<evidence type="ECO:0000313" key="6">
    <source>
        <dbReference type="Proteomes" id="UP001417504"/>
    </source>
</evidence>
<sequence length="450" mass="49755">MASLSFSPLRIRSHSYSHHLNFKSLSNPFLPSTPISTRPTNSPIISSPQLRTNSVSESSVSSPSNGPSLADSGNVEDDDPAAELRFLDPEVDPESISEWELDFCSRPILDIRGKKIWELVVCDSSLSLQFTKYFPNNVINSITLRDALVSIGETLGVPMPEKIRFFRHVTTLSAAVSQMQTIITKACKELGIKPVPSKRCLALLLWLEERFETVYTRHPGFQKGSKPLLALDNPFPMELPENLYGEKWAFVQLPFSAVQEEVSSLQSRFAFGVGIDLDLLGIEIDEKTLIPGLAVASSRAKPLADVLLMEKIVAARAVSSTVLVLWWFFVYDVVNSLLGGILLYVLSHQVDDFAKLRLGTNQHLAWMNGLELCSVEADIDKACLVVSAGISTRYVYATYKRTLATTQEAEAWEAAKKACGGLHFLAIQENLDSNDCVGFWLLLDLPPPPV</sequence>
<reference evidence="5 6" key="1">
    <citation type="submission" date="2024-01" db="EMBL/GenBank/DDBJ databases">
        <title>Genome assemblies of Stephania.</title>
        <authorList>
            <person name="Yang L."/>
        </authorList>
    </citation>
    <scope>NUCLEOTIDE SEQUENCE [LARGE SCALE GENOMIC DNA]</scope>
    <source>
        <strain evidence="5">QJT</strain>
        <tissue evidence="5">Leaf</tissue>
    </source>
</reference>
<dbReference type="Pfam" id="PF20429">
    <property type="entry name" value="Tab2-like_C"/>
    <property type="match status" value="2"/>
</dbReference>
<keyword evidence="2" id="KW-0812">Transmembrane</keyword>
<feature type="region of interest" description="Disordered" evidence="1">
    <location>
        <begin position="36"/>
        <end position="76"/>
    </location>
</feature>
<feature type="compositionally biased region" description="Low complexity" evidence="1">
    <location>
        <begin position="53"/>
        <end position="68"/>
    </location>
</feature>
<accession>A0AAP0IXC2</accession>
<dbReference type="InterPro" id="IPR009472">
    <property type="entry name" value="Tab2-like"/>
</dbReference>
<feature type="domain" description="RNA-binding protein Tab2/Atab2 C-terminal" evidence="4">
    <location>
        <begin position="365"/>
        <end position="442"/>
    </location>
</feature>
<evidence type="ECO:0000313" key="5">
    <source>
        <dbReference type="EMBL" id="KAK9123516.1"/>
    </source>
</evidence>
<feature type="domain" description="RNA-binding protein Tab2-like N-terminal" evidence="3">
    <location>
        <begin position="99"/>
        <end position="210"/>
    </location>
</feature>
<proteinExistence type="predicted"/>
<feature type="compositionally biased region" description="Polar residues" evidence="1">
    <location>
        <begin position="36"/>
        <end position="52"/>
    </location>
</feature>
<dbReference type="InterPro" id="IPR046761">
    <property type="entry name" value="Tab2-like_C"/>
</dbReference>
<evidence type="ECO:0000259" key="4">
    <source>
        <dbReference type="Pfam" id="PF20429"/>
    </source>
</evidence>
<keyword evidence="2" id="KW-1133">Transmembrane helix</keyword>
<dbReference type="Proteomes" id="UP001417504">
    <property type="component" value="Unassembled WGS sequence"/>
</dbReference>
<dbReference type="PANTHER" id="PTHR34556">
    <property type="match status" value="1"/>
</dbReference>
<dbReference type="GO" id="GO:0003723">
    <property type="term" value="F:RNA binding"/>
    <property type="evidence" value="ECO:0007669"/>
    <property type="project" value="InterPro"/>
</dbReference>
<organism evidence="5 6">
    <name type="scientific">Stephania japonica</name>
    <dbReference type="NCBI Taxonomy" id="461633"/>
    <lineage>
        <taxon>Eukaryota</taxon>
        <taxon>Viridiplantae</taxon>
        <taxon>Streptophyta</taxon>
        <taxon>Embryophyta</taxon>
        <taxon>Tracheophyta</taxon>
        <taxon>Spermatophyta</taxon>
        <taxon>Magnoliopsida</taxon>
        <taxon>Ranunculales</taxon>
        <taxon>Menispermaceae</taxon>
        <taxon>Menispermoideae</taxon>
        <taxon>Cissampelideae</taxon>
        <taxon>Stephania</taxon>
    </lineage>
</organism>
<dbReference type="InterPro" id="IPR046760">
    <property type="entry name" value="Tab2-like_N"/>
</dbReference>
<name>A0AAP0IXC2_9MAGN</name>
<dbReference type="PANTHER" id="PTHR34556:SF2">
    <property type="entry name" value="PROTEIN TAB2 HOMOLOG, CHLOROPLASTIC"/>
    <property type="match status" value="1"/>
</dbReference>
<feature type="transmembrane region" description="Helical" evidence="2">
    <location>
        <begin position="324"/>
        <end position="346"/>
    </location>
</feature>
<evidence type="ECO:0000256" key="1">
    <source>
        <dbReference type="SAM" id="MobiDB-lite"/>
    </source>
</evidence>
<comment type="caution">
    <text evidence="5">The sequence shown here is derived from an EMBL/GenBank/DDBJ whole genome shotgun (WGS) entry which is preliminary data.</text>
</comment>
<keyword evidence="6" id="KW-1185">Reference proteome</keyword>
<dbReference type="EMBL" id="JBBNAE010000005">
    <property type="protein sequence ID" value="KAK9123516.1"/>
    <property type="molecule type" value="Genomic_DNA"/>
</dbReference>
<protein>
    <submittedName>
        <fullName evidence="5">Uncharacterized protein</fullName>
    </submittedName>
</protein>
<dbReference type="Pfam" id="PF06485">
    <property type="entry name" value="Tab2-like_N"/>
    <property type="match status" value="1"/>
</dbReference>
<evidence type="ECO:0000259" key="3">
    <source>
        <dbReference type="Pfam" id="PF06485"/>
    </source>
</evidence>
<evidence type="ECO:0000256" key="2">
    <source>
        <dbReference type="SAM" id="Phobius"/>
    </source>
</evidence>
<gene>
    <name evidence="5" type="ORF">Sjap_013118</name>
</gene>
<keyword evidence="2" id="KW-0472">Membrane</keyword>
<dbReference type="AlphaFoldDB" id="A0AAP0IXC2"/>
<feature type="domain" description="RNA-binding protein Tab2/Atab2 C-terminal" evidence="4">
    <location>
        <begin position="227"/>
        <end position="317"/>
    </location>
</feature>